<comment type="subcellular location">
    <subcellularLocation>
        <location evidence="1">Cytoplasm</location>
    </subcellularLocation>
</comment>
<gene>
    <name evidence="6" type="ORF">SMN809_LOCUS4562</name>
</gene>
<evidence type="ECO:0000256" key="4">
    <source>
        <dbReference type="ARBA" id="ARBA00022927"/>
    </source>
</evidence>
<organism evidence="6 7">
    <name type="scientific">Rotaria magnacalcarata</name>
    <dbReference type="NCBI Taxonomy" id="392030"/>
    <lineage>
        <taxon>Eukaryota</taxon>
        <taxon>Metazoa</taxon>
        <taxon>Spiralia</taxon>
        <taxon>Gnathifera</taxon>
        <taxon>Rotifera</taxon>
        <taxon>Eurotatoria</taxon>
        <taxon>Bdelloidea</taxon>
        <taxon>Philodinida</taxon>
        <taxon>Philodinidae</taxon>
        <taxon>Rotaria</taxon>
    </lineage>
</organism>
<name>A0A8S2KRP1_9BILA</name>
<dbReference type="GO" id="GO:0016020">
    <property type="term" value="C:membrane"/>
    <property type="evidence" value="ECO:0007669"/>
    <property type="project" value="TreeGrafter"/>
</dbReference>
<dbReference type="GO" id="GO:0006914">
    <property type="term" value="P:autophagy"/>
    <property type="evidence" value="ECO:0007669"/>
    <property type="project" value="TreeGrafter"/>
</dbReference>
<evidence type="ECO:0000256" key="3">
    <source>
        <dbReference type="ARBA" id="ARBA00022490"/>
    </source>
</evidence>
<evidence type="ECO:0000313" key="6">
    <source>
        <dbReference type="EMBL" id="CAF3861386.1"/>
    </source>
</evidence>
<dbReference type="GO" id="GO:0034058">
    <property type="term" value="P:endosomal vesicle fusion"/>
    <property type="evidence" value="ECO:0007669"/>
    <property type="project" value="TreeGrafter"/>
</dbReference>
<sequence>GEYLLNGPNIGITTTLAGTSERAPIMFITQPNDFIYSHPYLIVLVKDYIHIYSYLDDQLKQQMPLKNCQTLINIPQRNTNTMLINTKDSIYLLESLSINQQIDQLLDTYRLQEALTLAESNCSSIEQRRTNSLILSTKKRIGLIEFNALNVFRALNLFDDINLDFHEIMIQIPNFLPLNSPWPDIDENMKSQYILWLNAFCDYMTKRSEEFSCQSDYYASLLKAYLLIKTREIIIEFLEKNASFISIDFHNLLFHNQLYHGAAILYSAHDKHEQTIDIWKKIVLKEYSNDDTFPGIWIIGKYILERNLDRSWEFSIAKWLLEQNEEELAVKIFIDKHQNESNDDLFNTNYVMNLLKPHPIALKNYLEDAVFKLMIEMNDFQQAFHVLVDELEDFDYAANYCMALSQDKSINDRKIVAHVLFDVFLASLDKHPKEITEALLCLLGNNKVEFNFIEVLKRLPSNWPISSLQTILSRAMRTCAYDERAAKLELSLNRLQNEKLNIKLAKLKRSNVTVHEYRRCKQCLKQFYETSCVIYQDGSQVHVHCAK</sequence>
<dbReference type="PANTHER" id="PTHR12894:SF27">
    <property type="entry name" value="TRANSFORMING GROWTH FACTOR-BETA RECEPTOR-ASSOCIATED PROTEIN 1"/>
    <property type="match status" value="1"/>
</dbReference>
<proteinExistence type="predicted"/>
<dbReference type="InterPro" id="IPR032914">
    <property type="entry name" value="Vam6/VPS39/TRAP1"/>
</dbReference>
<keyword evidence="4" id="KW-0653">Protein transport</keyword>
<protein>
    <recommendedName>
        <fullName evidence="5">CNH domain-containing protein</fullName>
    </recommendedName>
</protein>
<evidence type="ECO:0000313" key="7">
    <source>
        <dbReference type="Proteomes" id="UP000676336"/>
    </source>
</evidence>
<reference evidence="6" key="1">
    <citation type="submission" date="2021-02" db="EMBL/GenBank/DDBJ databases">
        <authorList>
            <person name="Nowell W R."/>
        </authorList>
    </citation>
    <scope>NUCLEOTIDE SEQUENCE</scope>
</reference>
<dbReference type="AlphaFoldDB" id="A0A8S2KRP1"/>
<evidence type="ECO:0000256" key="1">
    <source>
        <dbReference type="ARBA" id="ARBA00004496"/>
    </source>
</evidence>
<keyword evidence="2" id="KW-0813">Transport</keyword>
<comment type="caution">
    <text evidence="6">The sequence shown here is derived from an EMBL/GenBank/DDBJ whole genome shotgun (WGS) entry which is preliminary data.</text>
</comment>
<keyword evidence="3" id="KW-0963">Cytoplasm</keyword>
<dbReference type="InterPro" id="IPR001180">
    <property type="entry name" value="CNH_dom"/>
</dbReference>
<dbReference type="GO" id="GO:0005737">
    <property type="term" value="C:cytoplasm"/>
    <property type="evidence" value="ECO:0007669"/>
    <property type="project" value="TreeGrafter"/>
</dbReference>
<evidence type="ECO:0000256" key="2">
    <source>
        <dbReference type="ARBA" id="ARBA00022448"/>
    </source>
</evidence>
<dbReference type="PANTHER" id="PTHR12894">
    <property type="entry name" value="CNH DOMAIN CONTAINING"/>
    <property type="match status" value="1"/>
</dbReference>
<feature type="non-terminal residue" evidence="6">
    <location>
        <position position="1"/>
    </location>
</feature>
<dbReference type="Proteomes" id="UP000676336">
    <property type="component" value="Unassembled WGS sequence"/>
</dbReference>
<feature type="domain" description="CNH" evidence="5">
    <location>
        <begin position="2"/>
        <end position="71"/>
    </location>
</feature>
<dbReference type="Pfam" id="PF00780">
    <property type="entry name" value="CNH"/>
    <property type="match status" value="1"/>
</dbReference>
<dbReference type="EMBL" id="CAJOBI010001067">
    <property type="protein sequence ID" value="CAF3861386.1"/>
    <property type="molecule type" value="Genomic_DNA"/>
</dbReference>
<evidence type="ECO:0000259" key="5">
    <source>
        <dbReference type="Pfam" id="PF00780"/>
    </source>
</evidence>
<accession>A0A8S2KRP1</accession>